<name>A0A5C8Z7R7_9ACTN</name>
<protein>
    <submittedName>
        <fullName evidence="2">Uncharacterized protein</fullName>
    </submittedName>
</protein>
<dbReference type="EMBL" id="VKAC01000011">
    <property type="protein sequence ID" value="TXR52896.1"/>
    <property type="molecule type" value="Genomic_DNA"/>
</dbReference>
<dbReference type="Proteomes" id="UP000321234">
    <property type="component" value="Unassembled WGS sequence"/>
</dbReference>
<dbReference type="InterPro" id="IPR043746">
    <property type="entry name" value="DUF5691"/>
</dbReference>
<dbReference type="RefSeq" id="WP_147927663.1">
    <property type="nucleotide sequence ID" value="NZ_VKAC01000011.1"/>
</dbReference>
<comment type="caution">
    <text evidence="2">The sequence shown here is derived from an EMBL/GenBank/DDBJ whole genome shotgun (WGS) entry which is preliminary data.</text>
</comment>
<feature type="region of interest" description="Disordered" evidence="1">
    <location>
        <begin position="175"/>
        <end position="196"/>
    </location>
</feature>
<organism evidence="2 3">
    <name type="scientific">Quadrisphaera setariae</name>
    <dbReference type="NCBI Taxonomy" id="2593304"/>
    <lineage>
        <taxon>Bacteria</taxon>
        <taxon>Bacillati</taxon>
        <taxon>Actinomycetota</taxon>
        <taxon>Actinomycetes</taxon>
        <taxon>Kineosporiales</taxon>
        <taxon>Kineosporiaceae</taxon>
        <taxon>Quadrisphaera</taxon>
    </lineage>
</organism>
<dbReference type="OrthoDB" id="262508at2"/>
<evidence type="ECO:0000313" key="3">
    <source>
        <dbReference type="Proteomes" id="UP000321234"/>
    </source>
</evidence>
<gene>
    <name evidence="2" type="ORF">FMM08_17500</name>
</gene>
<dbReference type="AlphaFoldDB" id="A0A5C8Z7R7"/>
<feature type="region of interest" description="Disordered" evidence="1">
    <location>
        <begin position="67"/>
        <end position="90"/>
    </location>
</feature>
<evidence type="ECO:0000313" key="2">
    <source>
        <dbReference type="EMBL" id="TXR52896.1"/>
    </source>
</evidence>
<keyword evidence="3" id="KW-1185">Reference proteome</keyword>
<feature type="compositionally biased region" description="Low complexity" evidence="1">
    <location>
        <begin position="67"/>
        <end position="79"/>
    </location>
</feature>
<proteinExistence type="predicted"/>
<accession>A0A5C8Z7R7</accession>
<reference evidence="2 3" key="1">
    <citation type="submission" date="2019-07" db="EMBL/GenBank/DDBJ databases">
        <title>Quadrisphaera sp. strain DD2A genome sequencing and assembly.</title>
        <authorList>
            <person name="Kim I."/>
        </authorList>
    </citation>
    <scope>NUCLEOTIDE SEQUENCE [LARGE SCALE GENOMIC DNA]</scope>
    <source>
        <strain evidence="2 3">DD2A</strain>
    </source>
</reference>
<evidence type="ECO:0000256" key="1">
    <source>
        <dbReference type="SAM" id="MobiDB-lite"/>
    </source>
</evidence>
<dbReference type="Pfam" id="PF18944">
    <property type="entry name" value="DUF5691"/>
    <property type="match status" value="1"/>
</dbReference>
<sequence>MSAWDDAAASALLGTRRRAALPPSLLTAPGPLAPAAEHLAALAAQDPARALLDAAAVLAPWRRAGRAPALADAPDDQQPAPTPTGPDEGSALAPAAVARLELLLASPRNDEVTALLREWLEAAAQHGRRLPAEHLPRLLTDAARDTALAASLAPALGARGRWLAALRPDWQRVAGRHAQAPGGPTDTSPEAAARTWGTGSAAERRLLLAALRAVDPAAGTALLAGTWAKESGADREALLPLLADGAGPWDEALLEQALRDRREAVRTQASRLLLHIPGTALRERWTARARAAVRAERHLLRWRIVVVPPEPLTADELRELGGLGGLGGQRRPQGTGERAWALEQVVAAAPLDTWTSASGRSPEQLVSAPVDDDWRDPLHRGWVTAASRQGDAEWARALLGSGESSGVVARTPPQQVARLVALLPPDEAGAVAARLLRGSARTSSTVQLVLDAVPTPWPAVLLDAVLDRLARPVEGAAWADRSLAATAALRLAAGAGAAAARRLGDPDPTSPPGHLLRVLSFRHAMLEELR</sequence>